<dbReference type="InterPro" id="IPR050213">
    <property type="entry name" value="GST_superfamily"/>
</dbReference>
<feature type="domain" description="GST C-terminal" evidence="1">
    <location>
        <begin position="118"/>
        <end position="256"/>
    </location>
</feature>
<dbReference type="PANTHER" id="PTHR11571:SF150">
    <property type="entry name" value="GLUTATHIONE S-TRANSFERASE"/>
    <property type="match status" value="1"/>
</dbReference>
<evidence type="ECO:0000313" key="2">
    <source>
        <dbReference type="EMBL" id="CAK0881633.1"/>
    </source>
</evidence>
<dbReference type="PROSITE" id="PS50405">
    <property type="entry name" value="GST_CTER"/>
    <property type="match status" value="1"/>
</dbReference>
<evidence type="ECO:0000259" key="1">
    <source>
        <dbReference type="PROSITE" id="PS50405"/>
    </source>
</evidence>
<dbReference type="EMBL" id="CAUYUJ010018210">
    <property type="protein sequence ID" value="CAK0881633.1"/>
    <property type="molecule type" value="Genomic_DNA"/>
</dbReference>
<name>A0ABN9W673_9DINO</name>
<protein>
    <recommendedName>
        <fullName evidence="1">GST C-terminal domain-containing protein</fullName>
    </recommendedName>
</protein>
<gene>
    <name evidence="2" type="ORF">PCOR1329_LOCUS64414</name>
</gene>
<dbReference type="InterPro" id="IPR010987">
    <property type="entry name" value="Glutathione-S-Trfase_C-like"/>
</dbReference>
<dbReference type="PANTHER" id="PTHR11571">
    <property type="entry name" value="GLUTATHIONE S-TRANSFERASE"/>
    <property type="match status" value="1"/>
</dbReference>
<dbReference type="InterPro" id="IPR004046">
    <property type="entry name" value="GST_C"/>
</dbReference>
<keyword evidence="3" id="KW-1185">Reference proteome</keyword>
<dbReference type="SUPFAM" id="SSF47616">
    <property type="entry name" value="GST C-terminal domain-like"/>
    <property type="match status" value="1"/>
</dbReference>
<dbReference type="InterPro" id="IPR036282">
    <property type="entry name" value="Glutathione-S-Trfase_C_sf"/>
</dbReference>
<sequence length="256" mass="27219">MGCAPSAAARPQPAPGPAAPMAATLLYFPGPGRAVAPRLALFAALGPDFVNEGISFPEFMDAKAKLEGGEASRLVGSGSLPQLTLPDGQVFNQSMAITRYGLALAAAKRARGGTVEFDLAPPAEGDCAALLAAEEVLEFSMEILNKCPGDPDAEVKKQKRLEYAAEGGPMTKWFRILEARLTASGGPFVLGERLCIADVTLYQTTAMIRAGQFDHVEPSYLEQFPRCLAHIDAVLGSPLFKAYHEVMGDKAFVKYT</sequence>
<proteinExistence type="predicted"/>
<dbReference type="Gene3D" id="3.40.30.10">
    <property type="entry name" value="Glutaredoxin"/>
    <property type="match status" value="1"/>
</dbReference>
<dbReference type="Pfam" id="PF14497">
    <property type="entry name" value="GST_C_3"/>
    <property type="match status" value="1"/>
</dbReference>
<accession>A0ABN9W673</accession>
<comment type="caution">
    <text evidence="2">The sequence shown here is derived from an EMBL/GenBank/DDBJ whole genome shotgun (WGS) entry which is preliminary data.</text>
</comment>
<organism evidence="2 3">
    <name type="scientific">Prorocentrum cordatum</name>
    <dbReference type="NCBI Taxonomy" id="2364126"/>
    <lineage>
        <taxon>Eukaryota</taxon>
        <taxon>Sar</taxon>
        <taxon>Alveolata</taxon>
        <taxon>Dinophyceae</taxon>
        <taxon>Prorocentrales</taxon>
        <taxon>Prorocentraceae</taxon>
        <taxon>Prorocentrum</taxon>
    </lineage>
</organism>
<reference evidence="2" key="1">
    <citation type="submission" date="2023-10" db="EMBL/GenBank/DDBJ databases">
        <authorList>
            <person name="Chen Y."/>
            <person name="Shah S."/>
            <person name="Dougan E. K."/>
            <person name="Thang M."/>
            <person name="Chan C."/>
        </authorList>
    </citation>
    <scope>NUCLEOTIDE SEQUENCE [LARGE SCALE GENOMIC DNA]</scope>
</reference>
<dbReference type="Proteomes" id="UP001189429">
    <property type="component" value="Unassembled WGS sequence"/>
</dbReference>
<evidence type="ECO:0000313" key="3">
    <source>
        <dbReference type="Proteomes" id="UP001189429"/>
    </source>
</evidence>
<dbReference type="Gene3D" id="1.20.1050.10">
    <property type="match status" value="1"/>
</dbReference>